<evidence type="ECO:0000259" key="4">
    <source>
        <dbReference type="Pfam" id="PF08164"/>
    </source>
</evidence>
<reference evidence="6 7" key="1">
    <citation type="journal article" date="2019" name="Nat. Ecol. Evol.">
        <title>Megaphylogeny resolves global patterns of mushroom evolution.</title>
        <authorList>
            <person name="Varga T."/>
            <person name="Krizsan K."/>
            <person name="Foldi C."/>
            <person name="Dima B."/>
            <person name="Sanchez-Garcia M."/>
            <person name="Sanchez-Ramirez S."/>
            <person name="Szollosi G.J."/>
            <person name="Szarkandi J.G."/>
            <person name="Papp V."/>
            <person name="Albert L."/>
            <person name="Andreopoulos W."/>
            <person name="Angelini C."/>
            <person name="Antonin V."/>
            <person name="Barry K.W."/>
            <person name="Bougher N.L."/>
            <person name="Buchanan P."/>
            <person name="Buyck B."/>
            <person name="Bense V."/>
            <person name="Catcheside P."/>
            <person name="Chovatia M."/>
            <person name="Cooper J."/>
            <person name="Damon W."/>
            <person name="Desjardin D."/>
            <person name="Finy P."/>
            <person name="Geml J."/>
            <person name="Haridas S."/>
            <person name="Hughes K."/>
            <person name="Justo A."/>
            <person name="Karasinski D."/>
            <person name="Kautmanova I."/>
            <person name="Kiss B."/>
            <person name="Kocsube S."/>
            <person name="Kotiranta H."/>
            <person name="LaButti K.M."/>
            <person name="Lechner B.E."/>
            <person name="Liimatainen K."/>
            <person name="Lipzen A."/>
            <person name="Lukacs Z."/>
            <person name="Mihaltcheva S."/>
            <person name="Morgado L.N."/>
            <person name="Niskanen T."/>
            <person name="Noordeloos M.E."/>
            <person name="Ohm R.A."/>
            <person name="Ortiz-Santana B."/>
            <person name="Ovrebo C."/>
            <person name="Racz N."/>
            <person name="Riley R."/>
            <person name="Savchenko A."/>
            <person name="Shiryaev A."/>
            <person name="Soop K."/>
            <person name="Spirin V."/>
            <person name="Szebenyi C."/>
            <person name="Tomsovsky M."/>
            <person name="Tulloss R.E."/>
            <person name="Uehling J."/>
            <person name="Grigoriev I.V."/>
            <person name="Vagvolgyi C."/>
            <person name="Papp T."/>
            <person name="Martin F.M."/>
            <person name="Miettinen O."/>
            <person name="Hibbett D.S."/>
            <person name="Nagy L.G."/>
        </authorList>
    </citation>
    <scope>NUCLEOTIDE SEQUENCE [LARGE SCALE GENOMIC DNA]</scope>
    <source>
        <strain evidence="6 7">OMC1185</strain>
    </source>
</reference>
<feature type="region of interest" description="Disordered" evidence="3">
    <location>
        <begin position="66"/>
        <end position="179"/>
    </location>
</feature>
<feature type="compositionally biased region" description="Acidic residues" evidence="3">
    <location>
        <begin position="100"/>
        <end position="129"/>
    </location>
</feature>
<evidence type="ECO:0000313" key="6">
    <source>
        <dbReference type="EMBL" id="TFK51679.1"/>
    </source>
</evidence>
<dbReference type="GO" id="GO:0005730">
    <property type="term" value="C:nucleolus"/>
    <property type="evidence" value="ECO:0007669"/>
    <property type="project" value="TreeGrafter"/>
</dbReference>
<accession>A0A5C3N1Q5</accession>
<dbReference type="Proteomes" id="UP000305948">
    <property type="component" value="Unassembled WGS sequence"/>
</dbReference>
<feature type="region of interest" description="Disordered" evidence="3">
    <location>
        <begin position="350"/>
        <end position="375"/>
    </location>
</feature>
<evidence type="ECO:0000259" key="5">
    <source>
        <dbReference type="Pfam" id="PF13339"/>
    </source>
</evidence>
<sequence>MASSRLSLAQQIAQLEETAPIDVDPEDIHDAGREPQEQEAESGAGNTAAREHYLDVGPSAIRRLHDSIADTKYEGVRTSRKQLLEEDEDEDEGHDPSGNEGDDVQDPSDQEEEEEIPSESVSEGDEVDDLPPPRSVKSSPGKANGPRPSKLTPAPAEDLSSTLRQTREEDRKKGKAVSRQLALWDSILDARIRLQKAATAANRLPLPDDMSSYATHPDVKESLNKMMDEALFLSGSLFEFQETLLTTNDIISPPPRKRRRIGDNHDHHGLDYDSALREASEASGALEHAYHPYLVQTLTKWSAKVQAVAPSVLLPSSRNAFSRNQNHVKSAVQLVEEALADRAKLRARTRVRRGGKPRIAHAEEGQDTEQNLQDKEDQYVFDDTDFYQQLLRDIISNRTGDSSLGGAAYPNQKANKSKQKKKAVDTKASKGRKLRYEVHEKLQNFMVPVPKGGWHEEQIDELFASLLGRGFEDAPGVGAGGMDVDGLGGGGDLDVDRRRLEKDAERAVQEGFRVFG</sequence>
<dbReference type="Pfam" id="PF08164">
    <property type="entry name" value="TRAUB"/>
    <property type="match status" value="1"/>
</dbReference>
<evidence type="ECO:0000256" key="2">
    <source>
        <dbReference type="ARBA" id="ARBA00013850"/>
    </source>
</evidence>
<evidence type="ECO:0000256" key="1">
    <source>
        <dbReference type="ARBA" id="ARBA00008966"/>
    </source>
</evidence>
<keyword evidence="7" id="KW-1185">Reference proteome</keyword>
<feature type="compositionally biased region" description="Basic residues" evidence="3">
    <location>
        <begin position="350"/>
        <end position="359"/>
    </location>
</feature>
<proteinExistence type="inferred from homology"/>
<comment type="similarity">
    <text evidence="1">Belongs to the AATF family.</text>
</comment>
<dbReference type="PANTHER" id="PTHR15565:SF0">
    <property type="entry name" value="PROTEIN AATF"/>
    <property type="match status" value="1"/>
</dbReference>
<feature type="domain" description="Apoptosis-antagonizing transcription factor C-terminal" evidence="4">
    <location>
        <begin position="387"/>
        <end position="467"/>
    </location>
</feature>
<gene>
    <name evidence="6" type="ORF">OE88DRAFT_1807619</name>
</gene>
<feature type="compositionally biased region" description="Basic and acidic residues" evidence="3">
    <location>
        <begin position="26"/>
        <end position="36"/>
    </location>
</feature>
<organism evidence="6 7">
    <name type="scientific">Heliocybe sulcata</name>
    <dbReference type="NCBI Taxonomy" id="5364"/>
    <lineage>
        <taxon>Eukaryota</taxon>
        <taxon>Fungi</taxon>
        <taxon>Dikarya</taxon>
        <taxon>Basidiomycota</taxon>
        <taxon>Agaricomycotina</taxon>
        <taxon>Agaricomycetes</taxon>
        <taxon>Gloeophyllales</taxon>
        <taxon>Gloeophyllaceae</taxon>
        <taxon>Heliocybe</taxon>
    </lineage>
</organism>
<feature type="compositionally biased region" description="Polar residues" evidence="3">
    <location>
        <begin position="1"/>
        <end position="13"/>
    </location>
</feature>
<dbReference type="PANTHER" id="PTHR15565">
    <property type="entry name" value="AATF PROTEIN APOPTOSIS ANTAGONIZING TRANSCRIPTION FACTOR"/>
    <property type="match status" value="1"/>
</dbReference>
<dbReference type="EMBL" id="ML213510">
    <property type="protein sequence ID" value="TFK51679.1"/>
    <property type="molecule type" value="Genomic_DNA"/>
</dbReference>
<dbReference type="GO" id="GO:0000462">
    <property type="term" value="P:maturation of SSU-rRNA from tricistronic rRNA transcript (SSU-rRNA, 5.8S rRNA, LSU-rRNA)"/>
    <property type="evidence" value="ECO:0007669"/>
    <property type="project" value="TreeGrafter"/>
</dbReference>
<feature type="domain" description="AATF leucine zipper-containing" evidence="5">
    <location>
        <begin position="170"/>
        <end position="304"/>
    </location>
</feature>
<name>A0A5C3N1Q5_9AGAM</name>
<dbReference type="InterPro" id="IPR039223">
    <property type="entry name" value="AATF/Bfr2"/>
</dbReference>
<dbReference type="InterPro" id="IPR012617">
    <property type="entry name" value="AATF_C"/>
</dbReference>
<dbReference type="InterPro" id="IPR025160">
    <property type="entry name" value="AATF"/>
</dbReference>
<feature type="region of interest" description="Disordered" evidence="3">
    <location>
        <begin position="1"/>
        <end position="54"/>
    </location>
</feature>
<dbReference type="STRING" id="5364.A0A5C3N1Q5"/>
<evidence type="ECO:0000313" key="7">
    <source>
        <dbReference type="Proteomes" id="UP000305948"/>
    </source>
</evidence>
<dbReference type="Pfam" id="PF13339">
    <property type="entry name" value="AATF-Che1"/>
    <property type="match status" value="1"/>
</dbReference>
<dbReference type="OrthoDB" id="5783963at2759"/>
<protein>
    <recommendedName>
        <fullName evidence="2">Protein BFR2</fullName>
    </recommendedName>
</protein>
<feature type="compositionally biased region" description="Basic and acidic residues" evidence="3">
    <location>
        <begin position="66"/>
        <end position="77"/>
    </location>
</feature>
<feature type="region of interest" description="Disordered" evidence="3">
    <location>
        <begin position="401"/>
        <end position="430"/>
    </location>
</feature>
<evidence type="ECO:0000256" key="3">
    <source>
        <dbReference type="SAM" id="MobiDB-lite"/>
    </source>
</evidence>
<dbReference type="AlphaFoldDB" id="A0A5C3N1Q5"/>